<reference evidence="2" key="1">
    <citation type="submission" date="2022-11" db="UniProtKB">
        <authorList>
            <consortium name="WormBaseParasite"/>
        </authorList>
    </citation>
    <scope>IDENTIFICATION</scope>
</reference>
<name>A0A914D7M4_9BILA</name>
<protein>
    <submittedName>
        <fullName evidence="2">Uncharacterized protein</fullName>
    </submittedName>
</protein>
<keyword evidence="1" id="KW-1185">Reference proteome</keyword>
<dbReference type="AlphaFoldDB" id="A0A914D7M4"/>
<organism evidence="1 2">
    <name type="scientific">Acrobeloides nanus</name>
    <dbReference type="NCBI Taxonomy" id="290746"/>
    <lineage>
        <taxon>Eukaryota</taxon>
        <taxon>Metazoa</taxon>
        <taxon>Ecdysozoa</taxon>
        <taxon>Nematoda</taxon>
        <taxon>Chromadorea</taxon>
        <taxon>Rhabditida</taxon>
        <taxon>Tylenchina</taxon>
        <taxon>Cephalobomorpha</taxon>
        <taxon>Cephaloboidea</taxon>
        <taxon>Cephalobidae</taxon>
        <taxon>Acrobeloides</taxon>
    </lineage>
</organism>
<sequence>MHAWLLFEMCLTTLRNGGLQIKRVFTVTEKYFDINEDKVLSMYSTDPNLKNTDAVS</sequence>
<accession>A0A914D7M4</accession>
<dbReference type="Proteomes" id="UP000887540">
    <property type="component" value="Unplaced"/>
</dbReference>
<proteinExistence type="predicted"/>
<evidence type="ECO:0000313" key="2">
    <source>
        <dbReference type="WBParaSite" id="ACRNAN_scaffold19190.g27503.t1"/>
    </source>
</evidence>
<dbReference type="WBParaSite" id="ACRNAN_scaffold19190.g27503.t1">
    <property type="protein sequence ID" value="ACRNAN_scaffold19190.g27503.t1"/>
    <property type="gene ID" value="ACRNAN_scaffold19190.g27503"/>
</dbReference>
<evidence type="ECO:0000313" key="1">
    <source>
        <dbReference type="Proteomes" id="UP000887540"/>
    </source>
</evidence>